<dbReference type="GO" id="GO:0008967">
    <property type="term" value="F:phosphoglycolate phosphatase activity"/>
    <property type="evidence" value="ECO:0007669"/>
    <property type="project" value="UniProtKB-EC"/>
</dbReference>
<dbReference type="Pfam" id="PF13419">
    <property type="entry name" value="HAD_2"/>
    <property type="match status" value="1"/>
</dbReference>
<dbReference type="AlphaFoldDB" id="A0A2T5J5M4"/>
<evidence type="ECO:0000256" key="4">
    <source>
        <dbReference type="ARBA" id="ARBA00013078"/>
    </source>
</evidence>
<proteinExistence type="inferred from homology"/>
<dbReference type="RefSeq" id="WP_245917104.1">
    <property type="nucleotide sequence ID" value="NZ_CP160205.1"/>
</dbReference>
<keyword evidence="5" id="KW-0378">Hydrolase</keyword>
<evidence type="ECO:0000313" key="5">
    <source>
        <dbReference type="EMBL" id="PTQ93571.1"/>
    </source>
</evidence>
<sequence>MKYADIDQRKNAFIFELDDVLYPEKDYLYQIYYLFASFLEYTELLDGKVLTDLMVKTYEEEGRDIVFDRVQERFQFDKNYRENFDRLHLTARLPLKLLLYADMLELLQQIVVDRKKIFIVTNGNPEQQLNKIRQIEWNGLEKYLVCYFADEIAAKPEPDTIYKLINDHGLQRREMVIAGNTEADVLCAQACGIDFIYSEEFLSSQ</sequence>
<evidence type="ECO:0000313" key="6">
    <source>
        <dbReference type="Proteomes" id="UP000244168"/>
    </source>
</evidence>
<dbReference type="InterPro" id="IPR023214">
    <property type="entry name" value="HAD_sf"/>
</dbReference>
<evidence type="ECO:0000256" key="3">
    <source>
        <dbReference type="ARBA" id="ARBA00006171"/>
    </source>
</evidence>
<dbReference type="InterPro" id="IPR041492">
    <property type="entry name" value="HAD_2"/>
</dbReference>
<dbReference type="SUPFAM" id="SSF56784">
    <property type="entry name" value="HAD-like"/>
    <property type="match status" value="1"/>
</dbReference>
<comment type="caution">
    <text evidence="5">The sequence shown here is derived from an EMBL/GenBank/DDBJ whole genome shotgun (WGS) entry which is preliminary data.</text>
</comment>
<evidence type="ECO:0000256" key="1">
    <source>
        <dbReference type="ARBA" id="ARBA00000830"/>
    </source>
</evidence>
<reference evidence="5 6" key="1">
    <citation type="submission" date="2018-04" db="EMBL/GenBank/DDBJ databases">
        <title>Genomic Encyclopedia of Archaeal and Bacterial Type Strains, Phase II (KMG-II): from individual species to whole genera.</title>
        <authorList>
            <person name="Goeker M."/>
        </authorList>
    </citation>
    <scope>NUCLEOTIDE SEQUENCE [LARGE SCALE GENOMIC DNA]</scope>
    <source>
        <strain evidence="5 6">DSM 26809</strain>
    </source>
</reference>
<dbReference type="Proteomes" id="UP000244168">
    <property type="component" value="Unassembled WGS sequence"/>
</dbReference>
<dbReference type="Gene3D" id="1.10.150.520">
    <property type="match status" value="1"/>
</dbReference>
<dbReference type="CDD" id="cd01427">
    <property type="entry name" value="HAD_like"/>
    <property type="match status" value="1"/>
</dbReference>
<gene>
    <name evidence="5" type="ORF">C8P68_10833</name>
</gene>
<dbReference type="PANTHER" id="PTHR43434">
    <property type="entry name" value="PHOSPHOGLYCOLATE PHOSPHATASE"/>
    <property type="match status" value="1"/>
</dbReference>
<dbReference type="GO" id="GO:0006281">
    <property type="term" value="P:DNA repair"/>
    <property type="evidence" value="ECO:0007669"/>
    <property type="project" value="TreeGrafter"/>
</dbReference>
<keyword evidence="6" id="KW-1185">Reference proteome</keyword>
<dbReference type="EC" id="3.1.3.18" evidence="4"/>
<organism evidence="5 6">
    <name type="scientific">Mucilaginibacter yixingensis</name>
    <dbReference type="NCBI Taxonomy" id="1295612"/>
    <lineage>
        <taxon>Bacteria</taxon>
        <taxon>Pseudomonadati</taxon>
        <taxon>Bacteroidota</taxon>
        <taxon>Sphingobacteriia</taxon>
        <taxon>Sphingobacteriales</taxon>
        <taxon>Sphingobacteriaceae</taxon>
        <taxon>Mucilaginibacter</taxon>
    </lineage>
</organism>
<comment type="catalytic activity">
    <reaction evidence="1">
        <text>2-phosphoglycolate + H2O = glycolate + phosphate</text>
        <dbReference type="Rhea" id="RHEA:14369"/>
        <dbReference type="ChEBI" id="CHEBI:15377"/>
        <dbReference type="ChEBI" id="CHEBI:29805"/>
        <dbReference type="ChEBI" id="CHEBI:43474"/>
        <dbReference type="ChEBI" id="CHEBI:58033"/>
        <dbReference type="EC" id="3.1.3.18"/>
    </reaction>
</comment>
<dbReference type="InterPro" id="IPR050155">
    <property type="entry name" value="HAD-like_hydrolase_sf"/>
</dbReference>
<dbReference type="PANTHER" id="PTHR43434:SF1">
    <property type="entry name" value="PHOSPHOGLYCOLATE PHOSPHATASE"/>
    <property type="match status" value="1"/>
</dbReference>
<comment type="similarity">
    <text evidence="3">Belongs to the HAD-like hydrolase superfamily. CbbY/CbbZ/Gph/YieH family.</text>
</comment>
<dbReference type="Gene3D" id="3.40.50.1000">
    <property type="entry name" value="HAD superfamily/HAD-like"/>
    <property type="match status" value="1"/>
</dbReference>
<protein>
    <recommendedName>
        <fullName evidence="4">phosphoglycolate phosphatase</fullName>
        <ecNumber evidence="4">3.1.3.18</ecNumber>
    </recommendedName>
</protein>
<name>A0A2T5J5M4_9SPHI</name>
<dbReference type="InterPro" id="IPR036412">
    <property type="entry name" value="HAD-like_sf"/>
</dbReference>
<accession>A0A2T5J5M4</accession>
<dbReference type="EMBL" id="QAOQ01000008">
    <property type="protein sequence ID" value="PTQ93571.1"/>
    <property type="molecule type" value="Genomic_DNA"/>
</dbReference>
<evidence type="ECO:0000256" key="2">
    <source>
        <dbReference type="ARBA" id="ARBA00004818"/>
    </source>
</evidence>
<comment type="pathway">
    <text evidence="2">Organic acid metabolism; glycolate biosynthesis; glycolate from 2-phosphoglycolate: step 1/1.</text>
</comment>